<feature type="domain" description="RNA polymerase sigma-70 region 4" evidence="7">
    <location>
        <begin position="115"/>
        <end position="163"/>
    </location>
</feature>
<comment type="similarity">
    <text evidence="1">Belongs to the sigma-70 factor family. ECF subfamily.</text>
</comment>
<dbReference type="Gene3D" id="1.10.10.10">
    <property type="entry name" value="Winged helix-like DNA-binding domain superfamily/Winged helix DNA-binding domain"/>
    <property type="match status" value="1"/>
</dbReference>
<dbReference type="InterPro" id="IPR013325">
    <property type="entry name" value="RNA_pol_sigma_r2"/>
</dbReference>
<keyword evidence="5" id="KW-0804">Transcription</keyword>
<dbReference type="InterPro" id="IPR014284">
    <property type="entry name" value="RNA_pol_sigma-70_dom"/>
</dbReference>
<dbReference type="GO" id="GO:0006352">
    <property type="term" value="P:DNA-templated transcription initiation"/>
    <property type="evidence" value="ECO:0007669"/>
    <property type="project" value="InterPro"/>
</dbReference>
<evidence type="ECO:0000256" key="5">
    <source>
        <dbReference type="ARBA" id="ARBA00023163"/>
    </source>
</evidence>
<keyword evidence="2" id="KW-0805">Transcription regulation</keyword>
<dbReference type="InterPro" id="IPR007630">
    <property type="entry name" value="RNA_pol_sigma70_r4"/>
</dbReference>
<dbReference type="InterPro" id="IPR007627">
    <property type="entry name" value="RNA_pol_sigma70_r2"/>
</dbReference>
<keyword evidence="4" id="KW-0238">DNA-binding</keyword>
<dbReference type="InterPro" id="IPR013324">
    <property type="entry name" value="RNA_pol_sigma_r3/r4-like"/>
</dbReference>
<dbReference type="InterPro" id="IPR036388">
    <property type="entry name" value="WH-like_DNA-bd_sf"/>
</dbReference>
<dbReference type="PANTHER" id="PTHR43133:SF57">
    <property type="entry name" value="RNA POLYMERASE SIGMA-70 FACTOR"/>
    <property type="match status" value="1"/>
</dbReference>
<dbReference type="SUPFAM" id="SSF88946">
    <property type="entry name" value="Sigma2 domain of RNA polymerase sigma factors"/>
    <property type="match status" value="1"/>
</dbReference>
<evidence type="ECO:0000313" key="8">
    <source>
        <dbReference type="EMBL" id="KPU44775.1"/>
    </source>
</evidence>
<dbReference type="PATRIC" id="fig|36849.3.peg.1960"/>
<name>A0A0P8W9Y4_9CLOT</name>
<dbReference type="Proteomes" id="UP000050326">
    <property type="component" value="Unassembled WGS sequence"/>
</dbReference>
<dbReference type="GO" id="GO:0016987">
    <property type="term" value="F:sigma factor activity"/>
    <property type="evidence" value="ECO:0007669"/>
    <property type="project" value="UniProtKB-KW"/>
</dbReference>
<dbReference type="RefSeq" id="WP_054874905.1">
    <property type="nucleotide sequence ID" value="NZ_LKET01000029.1"/>
</dbReference>
<dbReference type="Pfam" id="PF04542">
    <property type="entry name" value="Sigma70_r2"/>
    <property type="match status" value="1"/>
</dbReference>
<dbReference type="NCBIfam" id="TIGR02937">
    <property type="entry name" value="sigma70-ECF"/>
    <property type="match status" value="1"/>
</dbReference>
<evidence type="ECO:0000256" key="4">
    <source>
        <dbReference type="ARBA" id="ARBA00023125"/>
    </source>
</evidence>
<organism evidence="8 9">
    <name type="scientific">Oxobacter pfennigii</name>
    <dbReference type="NCBI Taxonomy" id="36849"/>
    <lineage>
        <taxon>Bacteria</taxon>
        <taxon>Bacillati</taxon>
        <taxon>Bacillota</taxon>
        <taxon>Clostridia</taxon>
        <taxon>Eubacteriales</taxon>
        <taxon>Clostridiaceae</taxon>
        <taxon>Oxobacter</taxon>
    </lineage>
</organism>
<reference evidence="8 9" key="1">
    <citation type="submission" date="2015-09" db="EMBL/GenBank/DDBJ databases">
        <title>Genome sequence of Oxobacter pfennigii DSM 3222.</title>
        <authorList>
            <person name="Poehlein A."/>
            <person name="Bengelsdorf F.R."/>
            <person name="Schiel-Bengelsdorf B."/>
            <person name="Duerre P."/>
            <person name="Daniel R."/>
        </authorList>
    </citation>
    <scope>NUCLEOTIDE SEQUENCE [LARGE SCALE GENOMIC DNA]</scope>
    <source>
        <strain evidence="8 9">DSM 3222</strain>
    </source>
</reference>
<dbReference type="CDD" id="cd06171">
    <property type="entry name" value="Sigma70_r4"/>
    <property type="match status" value="1"/>
</dbReference>
<evidence type="ECO:0000313" key="9">
    <source>
        <dbReference type="Proteomes" id="UP000050326"/>
    </source>
</evidence>
<evidence type="ECO:0000256" key="3">
    <source>
        <dbReference type="ARBA" id="ARBA00023082"/>
    </source>
</evidence>
<dbReference type="SUPFAM" id="SSF88659">
    <property type="entry name" value="Sigma3 and sigma4 domains of RNA polymerase sigma factors"/>
    <property type="match status" value="1"/>
</dbReference>
<gene>
    <name evidence="8" type="primary">sigD_2</name>
    <name evidence="8" type="ORF">OXPF_18610</name>
</gene>
<evidence type="ECO:0000256" key="1">
    <source>
        <dbReference type="ARBA" id="ARBA00010641"/>
    </source>
</evidence>
<dbReference type="GO" id="GO:0003677">
    <property type="term" value="F:DNA binding"/>
    <property type="evidence" value="ECO:0007669"/>
    <property type="project" value="UniProtKB-KW"/>
</dbReference>
<protein>
    <submittedName>
        <fullName evidence="8">ECF RNA polymerase sigma factor SigD</fullName>
    </submittedName>
</protein>
<evidence type="ECO:0000256" key="2">
    <source>
        <dbReference type="ARBA" id="ARBA00023015"/>
    </source>
</evidence>
<dbReference type="AlphaFoldDB" id="A0A0P8W9Y4"/>
<evidence type="ECO:0000259" key="7">
    <source>
        <dbReference type="Pfam" id="PF04545"/>
    </source>
</evidence>
<dbReference type="EMBL" id="LKET01000029">
    <property type="protein sequence ID" value="KPU44775.1"/>
    <property type="molecule type" value="Genomic_DNA"/>
</dbReference>
<dbReference type="OrthoDB" id="9784984at2"/>
<dbReference type="STRING" id="36849.OXPF_18610"/>
<keyword evidence="3" id="KW-0731">Sigma factor</keyword>
<dbReference type="Pfam" id="PF04545">
    <property type="entry name" value="Sigma70_r4"/>
    <property type="match status" value="1"/>
</dbReference>
<sequence>MTIEDVNLEEIESVCLSTWEQIYRFIYYKVQNREEAEDITQETYVKTIAYMKKYKTSPERYIGFLKKVAHNILRDKWRKINRSGTDINLDEINPEKVASEDYTEASIQRQVIEDALNNLNDEQKNVIDLRIIKGYSVAETANIMGKGEGAVRSLQYRAVQNLQRILVKEE</sequence>
<accession>A0A0P8W9Y4</accession>
<dbReference type="Gene3D" id="1.10.1740.10">
    <property type="match status" value="1"/>
</dbReference>
<dbReference type="InterPro" id="IPR039425">
    <property type="entry name" value="RNA_pol_sigma-70-like"/>
</dbReference>
<comment type="caution">
    <text evidence="8">The sequence shown here is derived from an EMBL/GenBank/DDBJ whole genome shotgun (WGS) entry which is preliminary data.</text>
</comment>
<evidence type="ECO:0000259" key="6">
    <source>
        <dbReference type="Pfam" id="PF04542"/>
    </source>
</evidence>
<keyword evidence="9" id="KW-1185">Reference proteome</keyword>
<proteinExistence type="inferred from homology"/>
<dbReference type="PANTHER" id="PTHR43133">
    <property type="entry name" value="RNA POLYMERASE ECF-TYPE SIGMA FACTO"/>
    <property type="match status" value="1"/>
</dbReference>
<feature type="domain" description="RNA polymerase sigma-70 region 2" evidence="6">
    <location>
        <begin position="21"/>
        <end position="82"/>
    </location>
</feature>